<evidence type="ECO:0000313" key="2">
    <source>
        <dbReference type="EMBL" id="RIE08069.1"/>
    </source>
</evidence>
<dbReference type="EMBL" id="QXIT01000085">
    <property type="protein sequence ID" value="RIE08069.1"/>
    <property type="molecule type" value="Genomic_DNA"/>
</dbReference>
<dbReference type="AlphaFoldDB" id="A0A398D6Z1"/>
<reference evidence="4 5" key="1">
    <citation type="submission" date="2018-09" db="EMBL/GenBank/DDBJ databases">
        <title>Discovery and Ecogenomic Context for Candidatus Cryosericales, a Global Caldiserica Order Active in Thawing Permafrost.</title>
        <authorList>
            <person name="Martinez M.A."/>
            <person name="Woodcroft B.J."/>
            <person name="Ignacio Espinoza J.C."/>
            <person name="Zayed A."/>
            <person name="Singleton C.M."/>
            <person name="Boyd J."/>
            <person name="Li Y.-F."/>
            <person name="Purvine S."/>
            <person name="Maughan H."/>
            <person name="Hodgkins S.B."/>
            <person name="Anderson D."/>
            <person name="Sederholm M."/>
            <person name="Temperton B."/>
            <person name="Saleska S.R."/>
            <person name="Tyson G.W."/>
            <person name="Rich V.I."/>
        </authorList>
    </citation>
    <scope>NUCLEOTIDE SEQUENCE [LARGE SCALE GENOMIC DNA]</scope>
    <source>
        <strain evidence="3 5">SMC5</strain>
        <strain evidence="2 4">SMC6</strain>
    </source>
</reference>
<evidence type="ECO:0008006" key="6">
    <source>
        <dbReference type="Google" id="ProtNLM"/>
    </source>
</evidence>
<evidence type="ECO:0000313" key="3">
    <source>
        <dbReference type="EMBL" id="RIE10795.1"/>
    </source>
</evidence>
<keyword evidence="1" id="KW-0812">Transmembrane</keyword>
<sequence>MSIAVRGNYTTVRRPAATTVRVSAAARIAVRRYIVLGVTIVGLLGAYGYVYSTTLFLERQVNLNRTAIQAQLQQQELLLERDTKLLSPDRVRAAAGAMGMVANNTAVIGTLDSLH</sequence>
<dbReference type="Proteomes" id="UP000266489">
    <property type="component" value="Unassembled WGS sequence"/>
</dbReference>
<dbReference type="Proteomes" id="UP000266260">
    <property type="component" value="Unassembled WGS sequence"/>
</dbReference>
<dbReference type="EMBL" id="QXIU01000132">
    <property type="protein sequence ID" value="RIE10795.1"/>
    <property type="molecule type" value="Genomic_DNA"/>
</dbReference>
<protein>
    <recommendedName>
        <fullName evidence="6">Cell division protein FtsL</fullName>
    </recommendedName>
</protein>
<name>A0A398D6Z1_9BACT</name>
<dbReference type="OrthoDB" id="9882823at2"/>
<gene>
    <name evidence="3" type="ORF">SMC5_05550</name>
    <name evidence="2" type="ORF">SMC6_04960</name>
</gene>
<proteinExistence type="predicted"/>
<keyword evidence="1" id="KW-0472">Membrane</keyword>
<keyword evidence="1" id="KW-1133">Transmembrane helix</keyword>
<dbReference type="RefSeq" id="WP_119119923.1">
    <property type="nucleotide sequence ID" value="NZ_QXIT01000085.1"/>
</dbReference>
<feature type="transmembrane region" description="Helical" evidence="1">
    <location>
        <begin position="33"/>
        <end position="51"/>
    </location>
</feature>
<accession>A0A398D6Z1</accession>
<keyword evidence="4" id="KW-1185">Reference proteome</keyword>
<organism evidence="3 5">
    <name type="scientific">Candidatus Cryosericum odellii</name>
    <dbReference type="NCBI Taxonomy" id="2290917"/>
    <lineage>
        <taxon>Bacteria</taxon>
        <taxon>Pseudomonadati</taxon>
        <taxon>Caldisericota/Cryosericota group</taxon>
        <taxon>Candidatus Cryosericota</taxon>
        <taxon>Candidatus Cryosericia</taxon>
        <taxon>Candidatus Cryosericales</taxon>
        <taxon>Candidatus Cryosericaceae</taxon>
        <taxon>Candidatus Cryosericum</taxon>
    </lineage>
</organism>
<accession>A0A398D3J5</accession>
<evidence type="ECO:0000313" key="5">
    <source>
        <dbReference type="Proteomes" id="UP000266489"/>
    </source>
</evidence>
<evidence type="ECO:0000313" key="4">
    <source>
        <dbReference type="Proteomes" id="UP000266260"/>
    </source>
</evidence>
<evidence type="ECO:0000256" key="1">
    <source>
        <dbReference type="SAM" id="Phobius"/>
    </source>
</evidence>
<comment type="caution">
    <text evidence="3">The sequence shown here is derived from an EMBL/GenBank/DDBJ whole genome shotgun (WGS) entry which is preliminary data.</text>
</comment>